<keyword evidence="5" id="KW-1185">Reference proteome</keyword>
<dbReference type="Proteomes" id="UP000490800">
    <property type="component" value="Unassembled WGS sequence"/>
</dbReference>
<dbReference type="OrthoDB" id="9816340at2"/>
<evidence type="ECO:0000313" key="5">
    <source>
        <dbReference type="Proteomes" id="UP000490800"/>
    </source>
</evidence>
<dbReference type="EMBL" id="RHLK01000009">
    <property type="protein sequence ID" value="MVP01029.1"/>
    <property type="molecule type" value="Genomic_DNA"/>
</dbReference>
<feature type="compositionally biased region" description="Basic and acidic residues" evidence="2">
    <location>
        <begin position="113"/>
        <end position="124"/>
    </location>
</feature>
<dbReference type="RefSeq" id="WP_157337060.1">
    <property type="nucleotide sequence ID" value="NZ_RHLK01000009.1"/>
</dbReference>
<accession>A0A7X3K0A3</accession>
<protein>
    <submittedName>
        <fullName evidence="4">SWIM zinc finger family protein</fullName>
    </submittedName>
</protein>
<proteinExistence type="predicted"/>
<keyword evidence="1" id="KW-0863">Zinc-finger</keyword>
<dbReference type="Pfam" id="PF04434">
    <property type="entry name" value="SWIM"/>
    <property type="match status" value="1"/>
</dbReference>
<keyword evidence="1" id="KW-0862">Zinc</keyword>
<evidence type="ECO:0000256" key="1">
    <source>
        <dbReference type="PROSITE-ProRule" id="PRU00325"/>
    </source>
</evidence>
<organism evidence="4 5">
    <name type="scientific">Paenibacillus lutrae</name>
    <dbReference type="NCBI Taxonomy" id="2078573"/>
    <lineage>
        <taxon>Bacteria</taxon>
        <taxon>Bacillati</taxon>
        <taxon>Bacillota</taxon>
        <taxon>Bacilli</taxon>
        <taxon>Bacillales</taxon>
        <taxon>Paenibacillaceae</taxon>
        <taxon>Paenibacillus</taxon>
    </lineage>
</organism>
<feature type="region of interest" description="Disordered" evidence="2">
    <location>
        <begin position="107"/>
        <end position="138"/>
    </location>
</feature>
<sequence length="479" mass="54109">MIQITEAHIDSLAPNSSAIKNAQGLVKKNKYIQLNRSENGELLFGECAGSGSSNYVCSADFIVAEKPVLRCSCPSRQLPCKHTLGLLYAYAGGAAFTEAPVPEDIISKRGKAEKREEKKAKQGEEGAAPKPKKVNKSALKKKLQAQLEGLDLLEKFTESLIRSGLATMDNKKLLTLNEHVKQLGNYYLPEAQTQLRRLALLFMHDEHEQIYTHAMDRLTRIHAFIRKGRAHLNERLADPDLKLDHESTMEEWLGHAWQLAELKELGLITEQAELIQLSFLSFDDAARLEYVDAGFWLETATGDIHETISYRPHKAAKHMREEDTFFEMAQVKTLYRYPGEMNRRIRFEEMKSRPLAEEDFQAAAAHARRSYADVIKQVKSQLKNPLADTSPVVLLHVQNTLQTDRGEYVITDESGNQIVLGDVLVSLGYESLELLPLLRPELLRDSAMLVMFSHDLDSGCLMAQPLSIIKDKEIVRLLF</sequence>
<evidence type="ECO:0000256" key="2">
    <source>
        <dbReference type="SAM" id="MobiDB-lite"/>
    </source>
</evidence>
<dbReference type="InterPro" id="IPR007527">
    <property type="entry name" value="Znf_SWIM"/>
</dbReference>
<feature type="domain" description="SWIM-type" evidence="3">
    <location>
        <begin position="61"/>
        <end position="91"/>
    </location>
</feature>
<dbReference type="AlphaFoldDB" id="A0A7X3K0A3"/>
<comment type="caution">
    <text evidence="4">The sequence shown here is derived from an EMBL/GenBank/DDBJ whole genome shotgun (WGS) entry which is preliminary data.</text>
</comment>
<evidence type="ECO:0000313" key="4">
    <source>
        <dbReference type="EMBL" id="MVP01029.1"/>
    </source>
</evidence>
<reference evidence="4 5" key="1">
    <citation type="journal article" date="2019" name="Microorganisms">
        <title>Paenibacillus lutrae sp. nov., A Chitinolytic Species Isolated from A River Otter in Castril Natural Park, Granada, Spain.</title>
        <authorList>
            <person name="Rodriguez M."/>
            <person name="Reina J.C."/>
            <person name="Bejar V."/>
            <person name="Llamas I."/>
        </authorList>
    </citation>
    <scope>NUCLEOTIDE SEQUENCE [LARGE SCALE GENOMIC DNA]</scope>
    <source>
        <strain evidence="4 5">N10</strain>
    </source>
</reference>
<dbReference type="PROSITE" id="PS50966">
    <property type="entry name" value="ZF_SWIM"/>
    <property type="match status" value="1"/>
</dbReference>
<dbReference type="GO" id="GO:0008270">
    <property type="term" value="F:zinc ion binding"/>
    <property type="evidence" value="ECO:0007669"/>
    <property type="project" value="UniProtKB-KW"/>
</dbReference>
<name>A0A7X3K0A3_9BACL</name>
<evidence type="ECO:0000259" key="3">
    <source>
        <dbReference type="PROSITE" id="PS50966"/>
    </source>
</evidence>
<gene>
    <name evidence="4" type="ORF">EDM21_16140</name>
</gene>
<keyword evidence="1" id="KW-0479">Metal-binding</keyword>